<evidence type="ECO:0000256" key="5">
    <source>
        <dbReference type="ARBA" id="ARBA00022691"/>
    </source>
</evidence>
<dbReference type="Gene3D" id="3.40.50.150">
    <property type="entry name" value="Vaccinia Virus protein VP39"/>
    <property type="match status" value="1"/>
</dbReference>
<reference evidence="14" key="1">
    <citation type="journal article" date="2018" name="PLoS Negl. Trop. Dis.">
        <title>Sialome diversity of ticks revealed by RNAseq of single tick salivary glands.</title>
        <authorList>
            <person name="Perner J."/>
            <person name="Kropackova S."/>
            <person name="Kopacek P."/>
            <person name="Ribeiro J.M."/>
        </authorList>
    </citation>
    <scope>NUCLEOTIDE SEQUENCE</scope>
    <source>
        <strain evidence="14">Siblings of single egg batch collected in Ceske Budejovice</strain>
        <tissue evidence="14">Salivary glands</tissue>
    </source>
</reference>
<dbReference type="FunFam" id="3.30.300.110:FF:000001">
    <property type="entry name" value="tRNA (guanine(37)-N1)-methyltransferase"/>
    <property type="match status" value="1"/>
</dbReference>
<dbReference type="InterPro" id="IPR029063">
    <property type="entry name" value="SAM-dependent_MTases_sf"/>
</dbReference>
<dbReference type="HAMAP" id="MF_03152">
    <property type="entry name" value="TRM5"/>
    <property type="match status" value="1"/>
</dbReference>
<dbReference type="GO" id="GO:0052906">
    <property type="term" value="F:tRNA (guanine(37)-N1)-methyltransferase activity"/>
    <property type="evidence" value="ECO:0007669"/>
    <property type="project" value="UniProtKB-UniRule"/>
</dbReference>
<evidence type="ECO:0000313" key="14">
    <source>
        <dbReference type="EMBL" id="JAR93490.1"/>
    </source>
</evidence>
<dbReference type="GO" id="GO:0005634">
    <property type="term" value="C:nucleus"/>
    <property type="evidence" value="ECO:0007669"/>
    <property type="project" value="UniProtKB-SubCell"/>
</dbReference>
<evidence type="ECO:0000256" key="4">
    <source>
        <dbReference type="ARBA" id="ARBA00022679"/>
    </source>
</evidence>
<dbReference type="InterPro" id="IPR056744">
    <property type="entry name" value="TRM5/TYW2-like_N"/>
</dbReference>
<sequence>MVSKRLAILVTRFLRNRITRRHPVNSHFQHQVIVPFFASLKMTSSVELPTSLHPPASVRGMTELKPEAFDTVVDVPCFEADTKFVGIIMKHVREQLLKLPNFKPVRDASDGAKKLFLLDPCKVREYGDLSAEAQDALSACGVGTLSSQDVTLSYANWTAEEVLRAVLGRPDASGFSVVGHILHLNLREHLEPYKALIGKVYLDKVKNVTCVVNKVNVIESTFRNFSMEVLAGEKNTQVEVKQNGLRFQFDFAQVYWNPRLSTEHSRVVSLLNRDDVLYDVFAGVGPFAVPAAHKGCVVFANDLNPHSFSWLKRNVELNKVSGRVSTFNLDGRKFIRTVLGCNLREHAKKGARVHVCMNLPSLATEFLDAFIGLLENGPASPDSSEDTVSKDVPKDPSANRSAGTTEDSSAYCSARSVKDPSADHLTGSAKDLLTDLSVDHSAESTEDLLQGPSAEEPSKGSSEKLPEWGKPVVRVHCYCFVKEEDRFGEARKKVEEGLGSPIGSDAEVKLVRSVAPNKDMMRVTFDVPMGVLLGNVGSPPTKRSKLEKGGTDGTVGCGN</sequence>
<dbReference type="InterPro" id="IPR056743">
    <property type="entry name" value="TRM5-TYW2-like_MTfase"/>
</dbReference>
<organism evidence="14">
    <name type="scientific">Ixodes ricinus</name>
    <name type="common">Common tick</name>
    <name type="synonym">Acarus ricinus</name>
    <dbReference type="NCBI Taxonomy" id="34613"/>
    <lineage>
        <taxon>Eukaryota</taxon>
        <taxon>Metazoa</taxon>
        <taxon>Ecdysozoa</taxon>
        <taxon>Arthropoda</taxon>
        <taxon>Chelicerata</taxon>
        <taxon>Arachnida</taxon>
        <taxon>Acari</taxon>
        <taxon>Parasitiformes</taxon>
        <taxon>Ixodida</taxon>
        <taxon>Ixodoidea</taxon>
        <taxon>Ixodidae</taxon>
        <taxon>Ixodinae</taxon>
        <taxon>Ixodes</taxon>
    </lineage>
</organism>
<dbReference type="InterPro" id="IPR030382">
    <property type="entry name" value="MeTrfase_TRM5/TYW2"/>
</dbReference>
<dbReference type="AlphaFoldDB" id="A0A147BRU8"/>
<evidence type="ECO:0000256" key="3">
    <source>
        <dbReference type="ARBA" id="ARBA00022603"/>
    </source>
</evidence>
<name>A0A147BRU8_IXORI</name>
<dbReference type="EC" id="2.1.1.228" evidence="11"/>
<dbReference type="Pfam" id="PF25133">
    <property type="entry name" value="TYW2_N_2"/>
    <property type="match status" value="1"/>
</dbReference>
<dbReference type="GO" id="GO:0070901">
    <property type="term" value="P:mitochondrial tRNA methylation"/>
    <property type="evidence" value="ECO:0007669"/>
    <property type="project" value="UniProtKB-ARBA"/>
</dbReference>
<feature type="binding site" evidence="11">
    <location>
        <position position="264"/>
    </location>
    <ligand>
        <name>S-adenosyl-L-methionine</name>
        <dbReference type="ChEBI" id="CHEBI:59789"/>
    </ligand>
</feature>
<proteinExistence type="inferred from homology"/>
<comment type="similarity">
    <text evidence="1">Belongs to the class I-like SAM-binding methyltransferase superfamily. TRM5/TYW2 family.</text>
</comment>
<evidence type="ECO:0000256" key="9">
    <source>
        <dbReference type="ARBA" id="ARBA00045951"/>
    </source>
</evidence>
<dbReference type="SUPFAM" id="SSF53335">
    <property type="entry name" value="S-adenosyl-L-methionine-dependent methyltransferases"/>
    <property type="match status" value="1"/>
</dbReference>
<protein>
    <recommendedName>
        <fullName evidence="11">tRNA (guanine(37)-N1)-methyltransferase</fullName>
        <ecNumber evidence="11">2.1.1.228</ecNumber>
    </recommendedName>
    <alternativeName>
        <fullName evidence="11">M1G-methyltransferase</fullName>
    </alternativeName>
    <alternativeName>
        <fullName evidence="11">tRNA [GM37] methyltransferase</fullName>
    </alternativeName>
    <alternativeName>
        <fullName evidence="11">tRNA methyltransferase 5 homolog</fullName>
    </alternativeName>
</protein>
<comment type="similarity">
    <text evidence="11">Belongs to the TRM5 / TYW2 family.</text>
</comment>
<evidence type="ECO:0000256" key="6">
    <source>
        <dbReference type="ARBA" id="ARBA00022694"/>
    </source>
</evidence>
<comment type="catalytic activity">
    <reaction evidence="10 11">
        <text>guanosine(37) in tRNA + S-adenosyl-L-methionine = N(1)-methylguanosine(37) in tRNA + S-adenosyl-L-homocysteine + H(+)</text>
        <dbReference type="Rhea" id="RHEA:36899"/>
        <dbReference type="Rhea" id="RHEA-COMP:10145"/>
        <dbReference type="Rhea" id="RHEA-COMP:10147"/>
        <dbReference type="ChEBI" id="CHEBI:15378"/>
        <dbReference type="ChEBI" id="CHEBI:57856"/>
        <dbReference type="ChEBI" id="CHEBI:59789"/>
        <dbReference type="ChEBI" id="CHEBI:73542"/>
        <dbReference type="ChEBI" id="CHEBI:74269"/>
        <dbReference type="EC" id="2.1.1.228"/>
    </reaction>
</comment>
<dbReference type="Gene3D" id="3.30.300.110">
    <property type="entry name" value="Met-10+ protein-like domains"/>
    <property type="match status" value="1"/>
</dbReference>
<feature type="domain" description="SAM-dependent methyltransferase TRM5/TYW2-type" evidence="13">
    <location>
        <begin position="175"/>
        <end position="529"/>
    </location>
</feature>
<comment type="function">
    <text evidence="11">Specifically methylates the N1 position of guanosine-37 in various cytoplasmic and mitochondrial tRNAs. Methylation is not dependent on the nature of the nucleoside 5' of the target nucleoside. This is the first step in the biosynthesis of wybutosine (yW), a modified base adjacent to the anticodon of tRNAs and required for accurate decoding.</text>
</comment>
<feature type="binding site" evidence="11">
    <location>
        <begin position="330"/>
        <end position="331"/>
    </location>
    <ligand>
        <name>S-adenosyl-L-methionine</name>
        <dbReference type="ChEBI" id="CHEBI:59789"/>
    </ligand>
</feature>
<keyword evidence="2 11" id="KW-0963">Cytoplasm</keyword>
<keyword evidence="4 11" id="KW-0808">Transferase</keyword>
<keyword evidence="7 11" id="KW-0496">Mitochondrion</keyword>
<keyword evidence="3 11" id="KW-0489">Methyltransferase</keyword>
<keyword evidence="8 11" id="KW-0539">Nucleus</keyword>
<feature type="region of interest" description="Disordered" evidence="12">
    <location>
        <begin position="378"/>
        <end position="426"/>
    </location>
</feature>
<dbReference type="GO" id="GO:0005759">
    <property type="term" value="C:mitochondrial matrix"/>
    <property type="evidence" value="ECO:0007669"/>
    <property type="project" value="UniProtKB-SubCell"/>
</dbReference>
<feature type="compositionally biased region" description="Basic and acidic residues" evidence="12">
    <location>
        <begin position="456"/>
        <end position="466"/>
    </location>
</feature>
<comment type="function">
    <text evidence="9">Involved in mitochondrial tRNA methylation. Specifically methylates the N1 position of guanosine-37 in various tRNAs. Methylation is not dependent on the nature of the nucleoside 5' of the target nucleoside. This is the first step in the biosynthesis of wybutosine (yW), a modified base adjacent to the anticodon of tRNAs and required for accurate decoding.</text>
</comment>
<dbReference type="EMBL" id="GEGO01001914">
    <property type="protein sequence ID" value="JAR93490.1"/>
    <property type="molecule type" value="Transcribed_RNA"/>
</dbReference>
<feature type="binding site" evidence="11">
    <location>
        <begin position="302"/>
        <end position="303"/>
    </location>
    <ligand>
        <name>S-adenosyl-L-methionine</name>
        <dbReference type="ChEBI" id="CHEBI:59789"/>
    </ligand>
</feature>
<feature type="region of interest" description="Disordered" evidence="12">
    <location>
        <begin position="536"/>
        <end position="559"/>
    </location>
</feature>
<evidence type="ECO:0000259" key="13">
    <source>
        <dbReference type="PROSITE" id="PS51684"/>
    </source>
</evidence>
<feature type="region of interest" description="Disordered" evidence="12">
    <location>
        <begin position="441"/>
        <end position="466"/>
    </location>
</feature>
<dbReference type="PROSITE" id="PS51684">
    <property type="entry name" value="SAM_MT_TRM5_TYW2"/>
    <property type="match status" value="1"/>
</dbReference>
<keyword evidence="5 11" id="KW-0949">S-adenosyl-L-methionine</keyword>
<comment type="subcellular location">
    <subcellularLocation>
        <location evidence="11">Mitochondrion matrix</location>
    </subcellularLocation>
    <subcellularLocation>
        <location evidence="11">Nucleus</location>
    </subcellularLocation>
    <subcellularLocation>
        <location evidence="11">Cytoplasm</location>
    </subcellularLocation>
    <text evidence="11">Predominantly in the mitochondria and in the nucleus.</text>
</comment>
<feature type="compositionally biased region" description="Polar residues" evidence="12">
    <location>
        <begin position="398"/>
        <end position="411"/>
    </location>
</feature>
<dbReference type="PANTHER" id="PTHR23245">
    <property type="entry name" value="TRNA METHYLTRANSFERASE"/>
    <property type="match status" value="1"/>
</dbReference>
<evidence type="ECO:0000256" key="12">
    <source>
        <dbReference type="SAM" id="MobiDB-lite"/>
    </source>
</evidence>
<evidence type="ECO:0000256" key="8">
    <source>
        <dbReference type="ARBA" id="ARBA00023242"/>
    </source>
</evidence>
<evidence type="ECO:0000256" key="2">
    <source>
        <dbReference type="ARBA" id="ARBA00022490"/>
    </source>
</evidence>
<dbReference type="Pfam" id="PF02475">
    <property type="entry name" value="TRM5-TYW2_MTfase"/>
    <property type="match status" value="1"/>
</dbReference>
<comment type="subunit">
    <text evidence="11">Monomer.</text>
</comment>
<evidence type="ECO:0000256" key="10">
    <source>
        <dbReference type="ARBA" id="ARBA00047783"/>
    </source>
</evidence>
<dbReference type="InterPro" id="IPR025792">
    <property type="entry name" value="tRNA_Gua_MeTrfase_euk"/>
</dbReference>
<dbReference type="PANTHER" id="PTHR23245:SF36">
    <property type="entry name" value="TRNA (GUANINE(37)-N1)-METHYLTRANSFERASE"/>
    <property type="match status" value="1"/>
</dbReference>
<evidence type="ECO:0000256" key="11">
    <source>
        <dbReference type="HAMAP-Rule" id="MF_03152"/>
    </source>
</evidence>
<evidence type="ECO:0000256" key="7">
    <source>
        <dbReference type="ARBA" id="ARBA00023128"/>
    </source>
</evidence>
<dbReference type="GO" id="GO:0002939">
    <property type="term" value="P:tRNA N1-guanine methylation"/>
    <property type="evidence" value="ECO:0007669"/>
    <property type="project" value="TreeGrafter"/>
</dbReference>
<accession>A0A147BRU8</accession>
<evidence type="ECO:0000256" key="1">
    <source>
        <dbReference type="ARBA" id="ARBA00009775"/>
    </source>
</evidence>
<keyword evidence="6 11" id="KW-0819">tRNA processing</keyword>
<feature type="binding site" evidence="11">
    <location>
        <position position="358"/>
    </location>
    <ligand>
        <name>S-adenosyl-L-methionine</name>
        <dbReference type="ChEBI" id="CHEBI:59789"/>
    </ligand>
</feature>